<dbReference type="Proteomes" id="UP000027463">
    <property type="component" value="Unassembled WGS sequence"/>
</dbReference>
<accession>A0ABR4TPI0</accession>
<keyword evidence="2" id="KW-1185">Reference proteome</keyword>
<organism evidence="1 2">
    <name type="scientific">Thalassospira permensis NBRC 106175</name>
    <dbReference type="NCBI Taxonomy" id="1353532"/>
    <lineage>
        <taxon>Bacteria</taxon>
        <taxon>Pseudomonadati</taxon>
        <taxon>Pseudomonadota</taxon>
        <taxon>Alphaproteobacteria</taxon>
        <taxon>Rhodospirillales</taxon>
        <taxon>Thalassospiraceae</taxon>
        <taxon>Thalassospira</taxon>
    </lineage>
</organism>
<sequence>MHLFPGNRETFVISSFAHKLSPAQKTDRLLSVIPNQEKDRTAVDILRKFKALSYAESQPNTRGGTVPVQRIDQTIARYRAKISRHIVLTMP</sequence>
<gene>
    <name evidence="1" type="ORF">SMB34_16480</name>
</gene>
<comment type="caution">
    <text evidence="1">The sequence shown here is derived from an EMBL/GenBank/DDBJ whole genome shotgun (WGS) entry which is preliminary data.</text>
</comment>
<protein>
    <submittedName>
        <fullName evidence="1">Uncharacterized protein</fullName>
    </submittedName>
</protein>
<evidence type="ECO:0000313" key="1">
    <source>
        <dbReference type="EMBL" id="KEO57376.1"/>
    </source>
</evidence>
<name>A0ABR4TPI0_9PROT</name>
<proteinExistence type="predicted"/>
<reference evidence="1 2" key="1">
    <citation type="submission" date="2013-07" db="EMBL/GenBank/DDBJ databases">
        <title>Thalassospira permensis NBRC 106175 Genome Sequencing.</title>
        <authorList>
            <person name="Lai Q."/>
            <person name="Shao Z."/>
        </authorList>
    </citation>
    <scope>NUCLEOTIDE SEQUENCE [LARGE SCALE GENOMIC DNA]</scope>
    <source>
        <strain evidence="1 2">NBRC 106175</strain>
    </source>
</reference>
<evidence type="ECO:0000313" key="2">
    <source>
        <dbReference type="Proteomes" id="UP000027463"/>
    </source>
</evidence>
<dbReference type="EMBL" id="AUNC01000013">
    <property type="protein sequence ID" value="KEO57376.1"/>
    <property type="molecule type" value="Genomic_DNA"/>
</dbReference>